<dbReference type="SUPFAM" id="SSF46785">
    <property type="entry name" value="Winged helix' DNA-binding domain"/>
    <property type="match status" value="1"/>
</dbReference>
<dbReference type="KEGG" id="sroi:IAG44_42095"/>
<dbReference type="RefSeq" id="WP_187752274.1">
    <property type="nucleotide sequence ID" value="NZ_CP060828.1"/>
</dbReference>
<dbReference type="Proteomes" id="UP000516052">
    <property type="component" value="Chromosome"/>
</dbReference>
<proteinExistence type="predicted"/>
<evidence type="ECO:0000259" key="1">
    <source>
        <dbReference type="PROSITE" id="PS50995"/>
    </source>
</evidence>
<dbReference type="InterPro" id="IPR036388">
    <property type="entry name" value="WH-like_DNA-bd_sf"/>
</dbReference>
<dbReference type="GO" id="GO:0006950">
    <property type="term" value="P:response to stress"/>
    <property type="evidence" value="ECO:0007669"/>
    <property type="project" value="TreeGrafter"/>
</dbReference>
<dbReference type="GO" id="GO:0003700">
    <property type="term" value="F:DNA-binding transcription factor activity"/>
    <property type="evidence" value="ECO:0007669"/>
    <property type="project" value="InterPro"/>
</dbReference>
<dbReference type="InterPro" id="IPR039422">
    <property type="entry name" value="MarR/SlyA-like"/>
</dbReference>
<dbReference type="SMART" id="SM00347">
    <property type="entry name" value="HTH_MARR"/>
    <property type="match status" value="1"/>
</dbReference>
<accession>A0A7H0IRD7</accession>
<dbReference type="PROSITE" id="PS50995">
    <property type="entry name" value="HTH_MARR_2"/>
    <property type="match status" value="1"/>
</dbReference>
<evidence type="ECO:0000313" key="2">
    <source>
        <dbReference type="EMBL" id="QNP75353.1"/>
    </source>
</evidence>
<dbReference type="PANTHER" id="PTHR33164">
    <property type="entry name" value="TRANSCRIPTIONAL REGULATOR, MARR FAMILY"/>
    <property type="match status" value="1"/>
</dbReference>
<dbReference type="PANTHER" id="PTHR33164:SF99">
    <property type="entry name" value="MARR FAMILY REGULATORY PROTEIN"/>
    <property type="match status" value="1"/>
</dbReference>
<evidence type="ECO:0000313" key="3">
    <source>
        <dbReference type="Proteomes" id="UP000516052"/>
    </source>
</evidence>
<protein>
    <submittedName>
        <fullName evidence="2">MarR family transcriptional regulator</fullName>
    </submittedName>
</protein>
<dbReference type="InterPro" id="IPR036390">
    <property type="entry name" value="WH_DNA-bd_sf"/>
</dbReference>
<keyword evidence="3" id="KW-1185">Reference proteome</keyword>
<name>A0A7H0IRD7_9ACTN</name>
<reference evidence="2 3" key="1">
    <citation type="submission" date="2020-08" db="EMBL/GenBank/DDBJ databases">
        <title>A novel species.</title>
        <authorList>
            <person name="Gao J."/>
        </authorList>
    </citation>
    <scope>NUCLEOTIDE SEQUENCE [LARGE SCALE GENOMIC DNA]</scope>
    <source>
        <strain evidence="2 3">CRXT-G-22</strain>
    </source>
</reference>
<dbReference type="AlphaFoldDB" id="A0A7H0IRD7"/>
<gene>
    <name evidence="2" type="ORF">IAG44_42095</name>
</gene>
<dbReference type="Pfam" id="PF12802">
    <property type="entry name" value="MarR_2"/>
    <property type="match status" value="1"/>
</dbReference>
<dbReference type="EMBL" id="CP060828">
    <property type="protein sequence ID" value="QNP75353.1"/>
    <property type="molecule type" value="Genomic_DNA"/>
</dbReference>
<organism evidence="2 3">
    <name type="scientific">Streptomyces roseirectus</name>
    <dbReference type="NCBI Taxonomy" id="2768066"/>
    <lineage>
        <taxon>Bacteria</taxon>
        <taxon>Bacillati</taxon>
        <taxon>Actinomycetota</taxon>
        <taxon>Actinomycetes</taxon>
        <taxon>Kitasatosporales</taxon>
        <taxon>Streptomycetaceae</taxon>
        <taxon>Streptomyces</taxon>
    </lineage>
</organism>
<sequence length="161" mass="18098">MGDTVRWLTPEEQRAWRGFVRLHERLGGRLGRRLQSEAGVSPADFAVLVHLTDSPQGRQRYQDLARALEWEKSRMSHHIARMAGRGMVVREECAEDARGAFVVITDAGRAAIEAAAPRHVEAVRELFLDHVTPAELRALAEISERVIGKLDEERNAPDKQS</sequence>
<dbReference type="Gene3D" id="1.10.10.10">
    <property type="entry name" value="Winged helix-like DNA-binding domain superfamily/Winged helix DNA-binding domain"/>
    <property type="match status" value="1"/>
</dbReference>
<dbReference type="InterPro" id="IPR000835">
    <property type="entry name" value="HTH_MarR-typ"/>
</dbReference>
<feature type="domain" description="HTH marR-type" evidence="1">
    <location>
        <begin position="12"/>
        <end position="148"/>
    </location>
</feature>